<accession>A0A8J5KST6</accession>
<comment type="caution">
    <text evidence="3">The sequence shown here is derived from an EMBL/GenBank/DDBJ whole genome shotgun (WGS) entry which is preliminary data.</text>
</comment>
<dbReference type="SUPFAM" id="SSF46565">
    <property type="entry name" value="Chaperone J-domain"/>
    <property type="match status" value="1"/>
</dbReference>
<evidence type="ECO:0000313" key="4">
    <source>
        <dbReference type="Proteomes" id="UP000734854"/>
    </source>
</evidence>
<organism evidence="3 4">
    <name type="scientific">Zingiber officinale</name>
    <name type="common">Ginger</name>
    <name type="synonym">Amomum zingiber</name>
    <dbReference type="NCBI Taxonomy" id="94328"/>
    <lineage>
        <taxon>Eukaryota</taxon>
        <taxon>Viridiplantae</taxon>
        <taxon>Streptophyta</taxon>
        <taxon>Embryophyta</taxon>
        <taxon>Tracheophyta</taxon>
        <taxon>Spermatophyta</taxon>
        <taxon>Magnoliopsida</taxon>
        <taxon>Liliopsida</taxon>
        <taxon>Zingiberales</taxon>
        <taxon>Zingiberaceae</taxon>
        <taxon>Zingiber</taxon>
    </lineage>
</organism>
<feature type="compositionally biased region" description="Polar residues" evidence="2">
    <location>
        <begin position="491"/>
        <end position="503"/>
    </location>
</feature>
<protein>
    <recommendedName>
        <fullName evidence="5">J domain-containing protein</fullName>
    </recommendedName>
</protein>
<keyword evidence="4" id="KW-1185">Reference proteome</keyword>
<feature type="compositionally biased region" description="Polar residues" evidence="2">
    <location>
        <begin position="447"/>
        <end position="462"/>
    </location>
</feature>
<dbReference type="EMBL" id="JACMSC010000015">
    <property type="protein sequence ID" value="KAG6487805.1"/>
    <property type="molecule type" value="Genomic_DNA"/>
</dbReference>
<evidence type="ECO:0000313" key="3">
    <source>
        <dbReference type="EMBL" id="KAG6487805.1"/>
    </source>
</evidence>
<reference evidence="3 4" key="1">
    <citation type="submission" date="2020-08" db="EMBL/GenBank/DDBJ databases">
        <title>Plant Genome Project.</title>
        <authorList>
            <person name="Zhang R.-G."/>
        </authorList>
    </citation>
    <scope>NUCLEOTIDE SEQUENCE [LARGE SCALE GENOMIC DNA]</scope>
    <source>
        <tissue evidence="3">Rhizome</tissue>
    </source>
</reference>
<feature type="region of interest" description="Disordered" evidence="2">
    <location>
        <begin position="445"/>
        <end position="505"/>
    </location>
</feature>
<sequence>MRTKTSLFKFGRTICANQSRALGSEEPSAERYPCNFGKQIEEHLDLLPSSFSSISLAIAWRYRNPRMFSGVTTADFRRSKVPSSSCRFPRYKLNLMDHADPHTIRVDAAFFFPDSLSSTMSKGQSQTRIQSGRRALGKCKSKTIEIEKGKTNVVIIDASESSHQDSDHPKAKTNEIPSVVIHIDDEEGEIDKLQSNADQHSSNKSVSCKRVPKSVSSGSSHALYSCSRRYSSENDSSTFSTSGSDDSDLEVEDISGHIHEQWERAALKRKMSQTVRMRSDDQSSVSGLSVDPCFSSSEPTQNMVDLEDCRIKSYFEHSNIHCNNMGFSEHFKHTRNVDNLEDCTNKHFHYFEASPSMCGPSHSSCEVPSFGKNTSASEGGLLRSQIFETHIDLNKAFTPVSESGHLRSQIFETHIDPNETFTPDLQMQGNTSVNIGGCCIEKAEKGSSGNCSSTSTLWVETNSEGKEEPTAGKPSHSLDSSCNHSEKEYDLSTQSQHGNSVHQEINPGAKEKSFVEQTPAFNDPLHDEPINKYSNESFDCETKVIHGESTSINDAENEASRWNFSLHVQSTTAAISEREKYKESDEYKRAAEEEWAQRKREIQSQAEEAQRLRKRRKAESLRLLDMEKRQKQRVEEIRESQRKNEQMVHLKEELRADVRKELDEMEWRYRDMASLLRGLDIHVEGGPSPMLREVHAAYKQALWRFHPDRVSRTDIRKQVEAEEIFKMISRLKEKLLPAL</sequence>
<dbReference type="PANTHER" id="PTHR36335">
    <property type="entry name" value="CHAPERONE DNAJ-DOMAIN SUPERFAMILY PROTEIN"/>
    <property type="match status" value="1"/>
</dbReference>
<feature type="compositionally biased region" description="Polar residues" evidence="2">
    <location>
        <begin position="194"/>
        <end position="206"/>
    </location>
</feature>
<feature type="coiled-coil region" evidence="1">
    <location>
        <begin position="592"/>
        <end position="657"/>
    </location>
</feature>
<name>A0A8J5KST6_ZINOF</name>
<evidence type="ECO:0000256" key="2">
    <source>
        <dbReference type="SAM" id="MobiDB-lite"/>
    </source>
</evidence>
<keyword evidence="1" id="KW-0175">Coiled coil</keyword>
<evidence type="ECO:0000256" key="1">
    <source>
        <dbReference type="SAM" id="Coils"/>
    </source>
</evidence>
<dbReference type="PANTHER" id="PTHR36335:SF1">
    <property type="entry name" value="CHAPERONE DNAJ-DOMAIN SUPERFAMILY PROTEIN"/>
    <property type="match status" value="1"/>
</dbReference>
<evidence type="ECO:0008006" key="5">
    <source>
        <dbReference type="Google" id="ProtNLM"/>
    </source>
</evidence>
<feature type="region of interest" description="Disordered" evidence="2">
    <location>
        <begin position="194"/>
        <end position="220"/>
    </location>
</feature>
<gene>
    <name evidence="3" type="ORF">ZIOFF_056412</name>
</gene>
<dbReference type="InterPro" id="IPR036869">
    <property type="entry name" value="J_dom_sf"/>
</dbReference>
<dbReference type="Proteomes" id="UP000734854">
    <property type="component" value="Unassembled WGS sequence"/>
</dbReference>
<dbReference type="AlphaFoldDB" id="A0A8J5KST6"/>
<proteinExistence type="predicted"/>